<dbReference type="InParanoid" id="A0A078B4K4"/>
<name>A0A078B4K4_STYLE</name>
<dbReference type="AlphaFoldDB" id="A0A078B4K4"/>
<organism evidence="2 3">
    <name type="scientific">Stylonychia lemnae</name>
    <name type="common">Ciliate</name>
    <dbReference type="NCBI Taxonomy" id="5949"/>
    <lineage>
        <taxon>Eukaryota</taxon>
        <taxon>Sar</taxon>
        <taxon>Alveolata</taxon>
        <taxon>Ciliophora</taxon>
        <taxon>Intramacronucleata</taxon>
        <taxon>Spirotrichea</taxon>
        <taxon>Stichotrichia</taxon>
        <taxon>Sporadotrichida</taxon>
        <taxon>Oxytrichidae</taxon>
        <taxon>Stylonychinae</taxon>
        <taxon>Stylonychia</taxon>
    </lineage>
</organism>
<dbReference type="Proteomes" id="UP000039865">
    <property type="component" value="Unassembled WGS sequence"/>
</dbReference>
<protein>
    <recommendedName>
        <fullName evidence="4">PH domain-containing protein</fullName>
    </recommendedName>
</protein>
<keyword evidence="3" id="KW-1185">Reference proteome</keyword>
<dbReference type="SUPFAM" id="SSF50729">
    <property type="entry name" value="PH domain-like"/>
    <property type="match status" value="1"/>
</dbReference>
<reference evidence="2 3" key="1">
    <citation type="submission" date="2014-06" db="EMBL/GenBank/DDBJ databases">
        <authorList>
            <person name="Swart Estienne"/>
        </authorList>
    </citation>
    <scope>NUCLEOTIDE SEQUENCE [LARGE SCALE GENOMIC DNA]</scope>
    <source>
        <strain evidence="2 3">130c</strain>
    </source>
</reference>
<gene>
    <name evidence="2" type="primary">Contig4887.g5223</name>
    <name evidence="2" type="ORF">STYLEM_17549</name>
</gene>
<evidence type="ECO:0000313" key="3">
    <source>
        <dbReference type="Proteomes" id="UP000039865"/>
    </source>
</evidence>
<accession>A0A078B4K4</accession>
<feature type="region of interest" description="Disordered" evidence="1">
    <location>
        <begin position="83"/>
        <end position="109"/>
    </location>
</feature>
<evidence type="ECO:0000313" key="2">
    <source>
        <dbReference type="EMBL" id="CDW88428.1"/>
    </source>
</evidence>
<dbReference type="EMBL" id="CCKQ01016559">
    <property type="protein sequence ID" value="CDW88428.1"/>
    <property type="molecule type" value="Genomic_DNA"/>
</dbReference>
<sequence>MGICGSKSKAPVPEEILELPSPTCKVLPLLNDFSQEKQIYEDRDECCQVRSEQRRVTKLLNSQSQQDEKMKYYENIITQAKGDIQDEEQNTEENHNIVSNPEESEHTPNLVPEISDFNILHETEHELNVQEEDELREFITNLENEIVPEDYLIVDESIDEQESFNQEEALKILTELEIQQPAASAKKNKIIFNLSQQDKNLVIFESAISKYHAGVNLTLIDRWCTVTKQGFAYYKNQWSSIGPTSKPISYIPIETIKTVCRVNYKLEDSKKKLNSGGQKFFQLEIFLKNVEIKASQNEILSQSINPLAAGLLGGLSPLKNRIKSAVHKKLKIAQARYMNPTKGQIMNQIRRQSTQNIGDLHQQIKLDSSLIGQVLDKKYLLKMQAGNHNKKVNRLSYQNKEQAGEDLTALDPEIQTQIEDNIVAPTNVSDIKIKSAETFSKSISSNQNTLQQLLFIDTNSLTNRQSLMTESEKRLLFVTSNENLCDTWVCLLNYVRLSQARDARRIMEQDDSDDDLE</sequence>
<evidence type="ECO:0008006" key="4">
    <source>
        <dbReference type="Google" id="ProtNLM"/>
    </source>
</evidence>
<proteinExistence type="predicted"/>
<evidence type="ECO:0000256" key="1">
    <source>
        <dbReference type="SAM" id="MobiDB-lite"/>
    </source>
</evidence>